<dbReference type="Pfam" id="PF07714">
    <property type="entry name" value="PK_Tyr_Ser-Thr"/>
    <property type="match status" value="1"/>
</dbReference>
<dbReference type="SMART" id="SM00220">
    <property type="entry name" value="S_TKc"/>
    <property type="match status" value="1"/>
</dbReference>
<dbReference type="PROSITE" id="PS50011">
    <property type="entry name" value="PROTEIN_KINASE_DOM"/>
    <property type="match status" value="1"/>
</dbReference>
<dbReference type="GO" id="GO:0005524">
    <property type="term" value="F:ATP binding"/>
    <property type="evidence" value="ECO:0007669"/>
    <property type="project" value="UniProtKB-UniRule"/>
</dbReference>
<evidence type="ECO:0000256" key="8">
    <source>
        <dbReference type="ARBA" id="ARBA00022692"/>
    </source>
</evidence>
<dbReference type="Gramene" id="HORVU.MOREX.r2.1HG0021210.1">
    <property type="protein sequence ID" value="HORVU.MOREX.r2.1HG0021210.1"/>
    <property type="gene ID" value="HORVU.MOREX.r2.1HG0021210"/>
</dbReference>
<dbReference type="EMBL" id="AK374175">
    <property type="protein sequence ID" value="BAK05372.1"/>
    <property type="molecule type" value="mRNA"/>
</dbReference>
<evidence type="ECO:0000256" key="7">
    <source>
        <dbReference type="ARBA" id="ARBA00022679"/>
    </source>
</evidence>
<dbReference type="KEGG" id="hvg:123426699"/>
<keyword evidence="10" id="KW-0677">Repeat</keyword>
<keyword evidence="7" id="KW-0808">Transferase</keyword>
<evidence type="ECO:0000256" key="3">
    <source>
        <dbReference type="ARBA" id="ARBA00012513"/>
    </source>
</evidence>
<dbReference type="GO" id="GO:0005886">
    <property type="term" value="C:plasma membrane"/>
    <property type="evidence" value="ECO:0007669"/>
    <property type="project" value="UniProtKB-SubCell"/>
</dbReference>
<evidence type="ECO:0000256" key="13">
    <source>
        <dbReference type="ARBA" id="ARBA00022840"/>
    </source>
</evidence>
<keyword evidence="8 21" id="KW-0812">Transmembrane</keyword>
<evidence type="ECO:0000256" key="15">
    <source>
        <dbReference type="ARBA" id="ARBA00023136"/>
    </source>
</evidence>
<dbReference type="Gene3D" id="3.80.10.10">
    <property type="entry name" value="Ribonuclease Inhibitor"/>
    <property type="match status" value="1"/>
</dbReference>
<evidence type="ECO:0000256" key="2">
    <source>
        <dbReference type="ARBA" id="ARBA00008684"/>
    </source>
</evidence>
<dbReference type="SUPFAM" id="SSF56112">
    <property type="entry name" value="Protein kinase-like (PK-like)"/>
    <property type="match status" value="1"/>
</dbReference>
<dbReference type="InterPro" id="IPR000719">
    <property type="entry name" value="Prot_kinase_dom"/>
</dbReference>
<evidence type="ECO:0000256" key="21">
    <source>
        <dbReference type="SAM" id="Phobius"/>
    </source>
</evidence>
<evidence type="ECO:0000256" key="14">
    <source>
        <dbReference type="ARBA" id="ARBA00022989"/>
    </source>
</evidence>
<evidence type="ECO:0000256" key="1">
    <source>
        <dbReference type="ARBA" id="ARBA00004162"/>
    </source>
</evidence>
<dbReference type="InterPro" id="IPR032675">
    <property type="entry name" value="LRR_dom_sf"/>
</dbReference>
<evidence type="ECO:0000256" key="12">
    <source>
        <dbReference type="ARBA" id="ARBA00022777"/>
    </source>
</evidence>
<dbReference type="PROSITE" id="PS00107">
    <property type="entry name" value="PROTEIN_KINASE_ATP"/>
    <property type="match status" value="1"/>
</dbReference>
<dbReference type="InterPro" id="IPR008271">
    <property type="entry name" value="Ser/Thr_kinase_AS"/>
</dbReference>
<keyword evidence="13 20" id="KW-0067">ATP-binding</keyword>
<evidence type="ECO:0000256" key="19">
    <source>
        <dbReference type="ARBA" id="ARBA00048679"/>
    </source>
</evidence>
<evidence type="ECO:0000256" key="10">
    <source>
        <dbReference type="ARBA" id="ARBA00022737"/>
    </source>
</evidence>
<organism evidence="23">
    <name type="scientific">Hordeum vulgare subsp. vulgare</name>
    <name type="common">Domesticated barley</name>
    <dbReference type="NCBI Taxonomy" id="112509"/>
    <lineage>
        <taxon>Eukaryota</taxon>
        <taxon>Viridiplantae</taxon>
        <taxon>Streptophyta</taxon>
        <taxon>Embryophyta</taxon>
        <taxon>Tracheophyta</taxon>
        <taxon>Spermatophyta</taxon>
        <taxon>Magnoliopsida</taxon>
        <taxon>Liliopsida</taxon>
        <taxon>Poales</taxon>
        <taxon>Poaceae</taxon>
        <taxon>BOP clade</taxon>
        <taxon>Pooideae</taxon>
        <taxon>Triticodae</taxon>
        <taxon>Triticeae</taxon>
        <taxon>Hordeinae</taxon>
        <taxon>Hordeum</taxon>
    </lineage>
</organism>
<dbReference type="InterPro" id="IPR013210">
    <property type="entry name" value="LRR_N_plant-typ"/>
</dbReference>
<evidence type="ECO:0000256" key="5">
    <source>
        <dbReference type="ARBA" id="ARBA00022527"/>
    </source>
</evidence>
<dbReference type="GeneID" id="123426699"/>
<sequence>MGERGASWGVIRAAPAVALAVAVLGLAASASSTEELISSRAEELEALMAIRAALQDPDEILGDWIVTAGRHRCRWTGVTCSVGRIDTLQLQNMHLAGTLPPAIGKLRRLRNLLLDHNAISGPIPDAIGGLPLLRNLSLSNNQLNGTIPDSLINSRSLFIMDLSFNNLSGTVQAFNIKNVLLTGNPLLHYPGCGGSCASTVWQKGITLSALDPPTYSQSFPASIKTVVMCLSIGFAVAVVLTTLIAATHQWRRRRLRIFADMDGNHMISNDKKNSEVCHGHLKMYTLKDIKQGTIDFHQNNILGHGGFGVVYKGILHGGTIAAVKRLKDFASSGEVQFHTEVEVMSLVVHRNLINLIGFCSEDNERILVYPYMLNGTVASQLQAYVSGRPALDWPTRKKIALGTARGLAYLHERCVPKIIHRDIKASNILLDEHFQAIVSDFGLAKLLGEGQSHVFTAIRGTFGRIAPEYLMTGESSEKTDVFAYGLLLMELITGRNKLDVNPDEFENGGVVDWARELLEDGQLSSFVDTRLKSDYNEAEAEEMVQIALLCTMYRAAHRPRMSEVVRMLEGDGSVAGRWESLKNVQVPQDGTGTPNFVLSPAHYSEDECNSVELEAVELSGPR</sequence>
<comment type="subcellular location">
    <subcellularLocation>
        <location evidence="1">Cell membrane</location>
        <topology evidence="1">Single-pass membrane protein</topology>
    </subcellularLocation>
</comment>
<keyword evidence="5" id="KW-0723">Serine/threonine-protein kinase</keyword>
<dbReference type="InterPro" id="IPR017441">
    <property type="entry name" value="Protein_kinase_ATP_BS"/>
</dbReference>
<keyword evidence="11 20" id="KW-0547">Nucleotide-binding</keyword>
<evidence type="ECO:0000256" key="4">
    <source>
        <dbReference type="ARBA" id="ARBA00022475"/>
    </source>
</evidence>
<accession>F2EDF0</accession>
<evidence type="ECO:0000256" key="9">
    <source>
        <dbReference type="ARBA" id="ARBA00022729"/>
    </source>
</evidence>
<evidence type="ECO:0000256" key="18">
    <source>
        <dbReference type="ARBA" id="ARBA00047899"/>
    </source>
</evidence>
<dbReference type="InterPro" id="IPR001245">
    <property type="entry name" value="Ser-Thr/Tyr_kinase_cat_dom"/>
</dbReference>
<keyword evidence="6" id="KW-0433">Leucine-rich repeat</keyword>
<dbReference type="FunFam" id="3.80.10.10:FF:000129">
    <property type="entry name" value="Leucine-rich repeat receptor-like kinase"/>
    <property type="match status" value="1"/>
</dbReference>
<dbReference type="InterPro" id="IPR051824">
    <property type="entry name" value="LRR_Rcpt-Like_S/T_Kinase"/>
</dbReference>
<dbReference type="GO" id="GO:0004674">
    <property type="term" value="F:protein serine/threonine kinase activity"/>
    <property type="evidence" value="ECO:0007669"/>
    <property type="project" value="UniProtKB-KW"/>
</dbReference>
<comment type="similarity">
    <text evidence="2">Belongs to the protein kinase superfamily. Ser/Thr protein kinase family.</text>
</comment>
<reference evidence="23" key="1">
    <citation type="journal article" date="2011" name="Plant Physiol.">
        <title>Comprehensive sequence analysis of 24,783 barley full-length cDNAs derived from 12 clone libraries.</title>
        <authorList>
            <person name="Matsumoto T."/>
            <person name="Tanaka T."/>
            <person name="Sakai H."/>
            <person name="Amano N."/>
            <person name="Kanamori H."/>
            <person name="Kurita K."/>
            <person name="Kikuta A."/>
            <person name="Kamiya K."/>
            <person name="Yamamoto M."/>
            <person name="Ikawa H."/>
            <person name="Fujii N."/>
            <person name="Hori K."/>
            <person name="Itoh T."/>
            <person name="Sato K."/>
        </authorList>
    </citation>
    <scope>NUCLEOTIDE SEQUENCE</scope>
    <source>
        <tissue evidence="23">Flower</tissue>
    </source>
</reference>
<dbReference type="Pfam" id="PF08263">
    <property type="entry name" value="LRRNT_2"/>
    <property type="match status" value="1"/>
</dbReference>
<name>F2EDF0_HORVV</name>
<evidence type="ECO:0000313" key="23">
    <source>
        <dbReference type="EMBL" id="BAK05372.1"/>
    </source>
</evidence>
<keyword evidence="15 21" id="KW-0472">Membrane</keyword>
<dbReference type="InterPro" id="IPR011009">
    <property type="entry name" value="Kinase-like_dom_sf"/>
</dbReference>
<dbReference type="PANTHER" id="PTHR48006">
    <property type="entry name" value="LEUCINE-RICH REPEAT-CONTAINING PROTEIN DDB_G0281931-RELATED"/>
    <property type="match status" value="1"/>
</dbReference>
<dbReference type="RefSeq" id="XP_044966509.1">
    <property type="nucleotide sequence ID" value="XM_045110574.1"/>
</dbReference>
<protein>
    <recommendedName>
        <fullName evidence="3">non-specific serine/threonine protein kinase</fullName>
        <ecNumber evidence="3">2.7.11.1</ecNumber>
    </recommendedName>
</protein>
<dbReference type="Gene3D" id="3.30.200.20">
    <property type="entry name" value="Phosphorylase Kinase, domain 1"/>
    <property type="match status" value="1"/>
</dbReference>
<feature type="domain" description="Protein kinase" evidence="22">
    <location>
        <begin position="296"/>
        <end position="574"/>
    </location>
</feature>
<dbReference type="SUPFAM" id="SSF52058">
    <property type="entry name" value="L domain-like"/>
    <property type="match status" value="1"/>
</dbReference>
<evidence type="ECO:0000256" key="16">
    <source>
        <dbReference type="ARBA" id="ARBA00023170"/>
    </source>
</evidence>
<dbReference type="PROSITE" id="PS00108">
    <property type="entry name" value="PROTEIN_KINASE_ST"/>
    <property type="match status" value="1"/>
</dbReference>
<evidence type="ECO:0000256" key="20">
    <source>
        <dbReference type="PROSITE-ProRule" id="PRU10141"/>
    </source>
</evidence>
<proteinExistence type="evidence at transcript level"/>
<dbReference type="FunFam" id="1.10.510.10:FF:000016">
    <property type="entry name" value="Somatic embryogenesis receptor-like kinase 1"/>
    <property type="match status" value="1"/>
</dbReference>
<keyword evidence="14 21" id="KW-1133">Transmembrane helix</keyword>
<evidence type="ECO:0000256" key="17">
    <source>
        <dbReference type="ARBA" id="ARBA00023180"/>
    </source>
</evidence>
<keyword evidence="17" id="KW-0325">Glycoprotein</keyword>
<dbReference type="PANTHER" id="PTHR48006:SF102">
    <property type="entry name" value="LEUCINE-RICH REPEAT-CONTAINING PROTEIN DDB_G0281931-RELATED"/>
    <property type="match status" value="1"/>
</dbReference>
<feature type="transmembrane region" description="Helical" evidence="21">
    <location>
        <begin position="225"/>
        <end position="246"/>
    </location>
</feature>
<dbReference type="FunFam" id="3.30.200.20:FF:000015">
    <property type="entry name" value="Somatic embryogenesis receptor kinase 1"/>
    <property type="match status" value="1"/>
</dbReference>
<comment type="catalytic activity">
    <reaction evidence="19">
        <text>L-seryl-[protein] + ATP = O-phospho-L-seryl-[protein] + ADP + H(+)</text>
        <dbReference type="Rhea" id="RHEA:17989"/>
        <dbReference type="Rhea" id="RHEA-COMP:9863"/>
        <dbReference type="Rhea" id="RHEA-COMP:11604"/>
        <dbReference type="ChEBI" id="CHEBI:15378"/>
        <dbReference type="ChEBI" id="CHEBI:29999"/>
        <dbReference type="ChEBI" id="CHEBI:30616"/>
        <dbReference type="ChEBI" id="CHEBI:83421"/>
        <dbReference type="ChEBI" id="CHEBI:456216"/>
        <dbReference type="EC" id="2.7.11.1"/>
    </reaction>
</comment>
<keyword evidence="12" id="KW-0418">Kinase</keyword>
<dbReference type="Gene3D" id="1.10.510.10">
    <property type="entry name" value="Transferase(Phosphotransferase) domain 1"/>
    <property type="match status" value="1"/>
</dbReference>
<keyword evidence="4" id="KW-1003">Cell membrane</keyword>
<evidence type="ECO:0000259" key="22">
    <source>
        <dbReference type="PROSITE" id="PS50011"/>
    </source>
</evidence>
<feature type="binding site" evidence="20">
    <location>
        <position position="324"/>
    </location>
    <ligand>
        <name>ATP</name>
        <dbReference type="ChEBI" id="CHEBI:30616"/>
    </ligand>
</feature>
<dbReference type="AlphaFoldDB" id="F2EDF0"/>
<evidence type="ECO:0000256" key="11">
    <source>
        <dbReference type="ARBA" id="ARBA00022741"/>
    </source>
</evidence>
<dbReference type="Pfam" id="PF13855">
    <property type="entry name" value="LRR_8"/>
    <property type="match status" value="1"/>
</dbReference>
<keyword evidence="9" id="KW-0732">Signal</keyword>
<comment type="catalytic activity">
    <reaction evidence="18">
        <text>L-threonyl-[protein] + ATP = O-phospho-L-threonyl-[protein] + ADP + H(+)</text>
        <dbReference type="Rhea" id="RHEA:46608"/>
        <dbReference type="Rhea" id="RHEA-COMP:11060"/>
        <dbReference type="Rhea" id="RHEA-COMP:11605"/>
        <dbReference type="ChEBI" id="CHEBI:15378"/>
        <dbReference type="ChEBI" id="CHEBI:30013"/>
        <dbReference type="ChEBI" id="CHEBI:30616"/>
        <dbReference type="ChEBI" id="CHEBI:61977"/>
        <dbReference type="ChEBI" id="CHEBI:456216"/>
        <dbReference type="EC" id="2.7.11.1"/>
    </reaction>
</comment>
<dbReference type="OrthoDB" id="1668230at2759"/>
<dbReference type="EC" id="2.7.11.1" evidence="3"/>
<dbReference type="InterPro" id="IPR001611">
    <property type="entry name" value="Leu-rich_rpt"/>
</dbReference>
<keyword evidence="16" id="KW-0675">Receptor</keyword>
<dbReference type="GO" id="GO:0009742">
    <property type="term" value="P:brassinosteroid mediated signaling pathway"/>
    <property type="evidence" value="ECO:0007669"/>
    <property type="project" value="UniProtKB-ARBA"/>
</dbReference>
<evidence type="ECO:0000256" key="6">
    <source>
        <dbReference type="ARBA" id="ARBA00022614"/>
    </source>
</evidence>